<evidence type="ECO:0000313" key="2">
    <source>
        <dbReference type="Proteomes" id="UP001066276"/>
    </source>
</evidence>
<organism evidence="1 2">
    <name type="scientific">Pleurodeles waltl</name>
    <name type="common">Iberian ribbed newt</name>
    <dbReference type="NCBI Taxonomy" id="8319"/>
    <lineage>
        <taxon>Eukaryota</taxon>
        <taxon>Metazoa</taxon>
        <taxon>Chordata</taxon>
        <taxon>Craniata</taxon>
        <taxon>Vertebrata</taxon>
        <taxon>Euteleostomi</taxon>
        <taxon>Amphibia</taxon>
        <taxon>Batrachia</taxon>
        <taxon>Caudata</taxon>
        <taxon>Salamandroidea</taxon>
        <taxon>Salamandridae</taxon>
        <taxon>Pleurodelinae</taxon>
        <taxon>Pleurodeles</taxon>
    </lineage>
</organism>
<feature type="non-terminal residue" evidence="1">
    <location>
        <position position="61"/>
    </location>
</feature>
<evidence type="ECO:0000313" key="1">
    <source>
        <dbReference type="EMBL" id="KAJ1159050.1"/>
    </source>
</evidence>
<protein>
    <submittedName>
        <fullName evidence="1">Uncharacterized protein</fullName>
    </submittedName>
</protein>
<dbReference type="AlphaFoldDB" id="A0AAV7S707"/>
<comment type="caution">
    <text evidence="1">The sequence shown here is derived from an EMBL/GenBank/DDBJ whole genome shotgun (WGS) entry which is preliminary data.</text>
</comment>
<feature type="non-terminal residue" evidence="1">
    <location>
        <position position="1"/>
    </location>
</feature>
<dbReference type="Proteomes" id="UP001066276">
    <property type="component" value="Chromosome 5"/>
</dbReference>
<reference evidence="1" key="1">
    <citation type="journal article" date="2022" name="bioRxiv">
        <title>Sequencing and chromosome-scale assembly of the giantPleurodeles waltlgenome.</title>
        <authorList>
            <person name="Brown T."/>
            <person name="Elewa A."/>
            <person name="Iarovenko S."/>
            <person name="Subramanian E."/>
            <person name="Araus A.J."/>
            <person name="Petzold A."/>
            <person name="Susuki M."/>
            <person name="Suzuki K.-i.T."/>
            <person name="Hayashi T."/>
            <person name="Toyoda A."/>
            <person name="Oliveira C."/>
            <person name="Osipova E."/>
            <person name="Leigh N.D."/>
            <person name="Simon A."/>
            <person name="Yun M.H."/>
        </authorList>
    </citation>
    <scope>NUCLEOTIDE SEQUENCE</scope>
    <source>
        <strain evidence="1">20211129_DDA</strain>
        <tissue evidence="1">Liver</tissue>
    </source>
</reference>
<name>A0AAV7S707_PLEWA</name>
<sequence length="61" mass="6743">ELLQFRDDKSSASAGTLGIRDLVKTSTGWIPKVRDLVREKIAVKKEFSPSHRAPVPVLGIQ</sequence>
<gene>
    <name evidence="1" type="ORF">NDU88_011720</name>
</gene>
<accession>A0AAV7S707</accession>
<keyword evidence="2" id="KW-1185">Reference proteome</keyword>
<proteinExistence type="predicted"/>
<dbReference type="EMBL" id="JANPWB010000009">
    <property type="protein sequence ID" value="KAJ1159050.1"/>
    <property type="molecule type" value="Genomic_DNA"/>
</dbReference>